<keyword evidence="3" id="KW-0812">Transmembrane</keyword>
<dbReference type="InterPro" id="IPR000326">
    <property type="entry name" value="PAP2/HPO"/>
</dbReference>
<evidence type="ECO:0000259" key="8">
    <source>
        <dbReference type="SMART" id="SM00014"/>
    </source>
</evidence>
<dbReference type="Pfam" id="PF01569">
    <property type="entry name" value="PAP2"/>
    <property type="match status" value="1"/>
</dbReference>
<dbReference type="SMART" id="SM00014">
    <property type="entry name" value="acidPPc"/>
    <property type="match status" value="1"/>
</dbReference>
<evidence type="ECO:0000256" key="3">
    <source>
        <dbReference type="ARBA" id="ARBA00022692"/>
    </source>
</evidence>
<evidence type="ECO:0000256" key="2">
    <source>
        <dbReference type="ARBA" id="ARBA00022475"/>
    </source>
</evidence>
<name>A0ABQ0HF55_9ACTN</name>
<protein>
    <recommendedName>
        <fullName evidence="8">Phosphatidic acid phosphatase type 2/haloperoxidase domain-containing protein</fullName>
    </recommendedName>
</protein>
<evidence type="ECO:0000256" key="1">
    <source>
        <dbReference type="ARBA" id="ARBA00004651"/>
    </source>
</evidence>
<dbReference type="SUPFAM" id="SSF48317">
    <property type="entry name" value="Acid phosphatase/Vanadium-dependent haloperoxidase"/>
    <property type="match status" value="1"/>
</dbReference>
<evidence type="ECO:0000256" key="7">
    <source>
        <dbReference type="SAM" id="MobiDB-lite"/>
    </source>
</evidence>
<dbReference type="EMBL" id="BAFD01000069">
    <property type="protein sequence ID" value="GAB44517.1"/>
    <property type="molecule type" value="Genomic_DNA"/>
</dbReference>
<comment type="subcellular location">
    <subcellularLocation>
        <location evidence="1">Cell membrane</location>
        <topology evidence="1">Multi-pass membrane protein</topology>
    </subcellularLocation>
</comment>
<dbReference type="RefSeq" id="WP_004021372.1">
    <property type="nucleotide sequence ID" value="NZ_BAFD01000069.1"/>
</dbReference>
<gene>
    <name evidence="9" type="ORF">GOTRE_069_00050</name>
</gene>
<dbReference type="PANTHER" id="PTHR14969">
    <property type="entry name" value="SPHINGOSINE-1-PHOSPHATE PHOSPHOHYDROLASE"/>
    <property type="match status" value="1"/>
</dbReference>
<keyword evidence="4" id="KW-0378">Hydrolase</keyword>
<evidence type="ECO:0000256" key="4">
    <source>
        <dbReference type="ARBA" id="ARBA00022801"/>
    </source>
</evidence>
<keyword evidence="10" id="KW-1185">Reference proteome</keyword>
<dbReference type="InterPro" id="IPR036938">
    <property type="entry name" value="PAP2/HPO_sf"/>
</dbReference>
<evidence type="ECO:0000256" key="6">
    <source>
        <dbReference type="ARBA" id="ARBA00023136"/>
    </source>
</evidence>
<evidence type="ECO:0000313" key="10">
    <source>
        <dbReference type="Proteomes" id="UP000004881"/>
    </source>
</evidence>
<accession>A0ABQ0HF55</accession>
<sequence>MSSESDGPVIGSGDDTVLEDRAETGRVPADDIPRPLNGEEKALVAIQAGIGGRPGVRPAARGLSHVGEHALGWLAIAGTGWALARRRGDVRAQQLWLEAGVGAFGAHAASVIIKRIVRRPRPAHPQIAIGVSTPSKLSFPSSHATSTTAAAILIGRAAGWDPKVLPAVLVPPMLVSRLVLGVHYPSDVTAGAAIGAASAAAVVVGDKVLLEPTRNNPDPGRARRAARVLARLGLTAAVPGGPLRLAASPVIARVTRHRESA</sequence>
<dbReference type="GeneID" id="32686404"/>
<feature type="domain" description="Phosphatidic acid phosphatase type 2/haloperoxidase" evidence="8">
    <location>
        <begin position="96"/>
        <end position="203"/>
    </location>
</feature>
<dbReference type="Proteomes" id="UP000004881">
    <property type="component" value="Unassembled WGS sequence"/>
</dbReference>
<dbReference type="Gene3D" id="1.20.144.10">
    <property type="entry name" value="Phosphatidic acid phosphatase type 2/haloperoxidase"/>
    <property type="match status" value="1"/>
</dbReference>
<organism evidence="9 10">
    <name type="scientific">Gordonia terrae NBRC 100016</name>
    <dbReference type="NCBI Taxonomy" id="1089454"/>
    <lineage>
        <taxon>Bacteria</taxon>
        <taxon>Bacillati</taxon>
        <taxon>Actinomycetota</taxon>
        <taxon>Actinomycetes</taxon>
        <taxon>Mycobacteriales</taxon>
        <taxon>Gordoniaceae</taxon>
        <taxon>Gordonia</taxon>
    </lineage>
</organism>
<keyword evidence="6" id="KW-0472">Membrane</keyword>
<dbReference type="PANTHER" id="PTHR14969:SF62">
    <property type="entry name" value="DECAPRENYLPHOSPHORYL-5-PHOSPHORIBOSE PHOSPHATASE RV3807C-RELATED"/>
    <property type="match status" value="1"/>
</dbReference>
<reference evidence="9 10" key="1">
    <citation type="submission" date="2012-02" db="EMBL/GenBank/DDBJ databases">
        <title>Whole genome shotgun sequence of Gordonia terrae NBRC 100016.</title>
        <authorList>
            <person name="Takarada H."/>
            <person name="Hosoyama A."/>
            <person name="Tsuchikane K."/>
            <person name="Katsumata H."/>
            <person name="Yamazaki S."/>
            <person name="Fujita N."/>
        </authorList>
    </citation>
    <scope>NUCLEOTIDE SEQUENCE [LARGE SCALE GENOMIC DNA]</scope>
    <source>
        <strain evidence="9 10">NBRC 100016</strain>
    </source>
</reference>
<keyword evidence="5" id="KW-1133">Transmembrane helix</keyword>
<evidence type="ECO:0000313" key="9">
    <source>
        <dbReference type="EMBL" id="GAB44517.1"/>
    </source>
</evidence>
<feature type="region of interest" description="Disordered" evidence="7">
    <location>
        <begin position="1"/>
        <end position="34"/>
    </location>
</feature>
<evidence type="ECO:0000256" key="5">
    <source>
        <dbReference type="ARBA" id="ARBA00022989"/>
    </source>
</evidence>
<keyword evidence="2" id="KW-1003">Cell membrane</keyword>
<feature type="compositionally biased region" description="Basic and acidic residues" evidence="7">
    <location>
        <begin position="18"/>
        <end position="34"/>
    </location>
</feature>
<comment type="caution">
    <text evidence="9">The sequence shown here is derived from an EMBL/GenBank/DDBJ whole genome shotgun (WGS) entry which is preliminary data.</text>
</comment>
<proteinExistence type="predicted"/>